<evidence type="ECO:0000256" key="2">
    <source>
        <dbReference type="SAM" id="Phobius"/>
    </source>
</evidence>
<feature type="compositionally biased region" description="Polar residues" evidence="1">
    <location>
        <begin position="57"/>
        <end position="80"/>
    </location>
</feature>
<dbReference type="Pfam" id="PF10104">
    <property type="entry name" value="Brr6_like_C_C"/>
    <property type="match status" value="1"/>
</dbReference>
<dbReference type="InterPro" id="IPR040202">
    <property type="entry name" value="Brl1/Brr6"/>
</dbReference>
<feature type="compositionally biased region" description="Basic and acidic residues" evidence="1">
    <location>
        <begin position="259"/>
        <end position="271"/>
    </location>
</feature>
<feature type="transmembrane region" description="Helical" evidence="2">
    <location>
        <begin position="294"/>
        <end position="316"/>
    </location>
</feature>
<dbReference type="STRING" id="2082308.A0A2K1QFX3"/>
<keyword evidence="2" id="KW-1133">Transmembrane helix</keyword>
<evidence type="ECO:0000313" key="4">
    <source>
        <dbReference type="EMBL" id="PNS13772.1"/>
    </source>
</evidence>
<dbReference type="PANTHER" id="PTHR28136:SF1">
    <property type="entry name" value="NUCLEUS EXPORT PROTEIN BRL1"/>
    <property type="match status" value="1"/>
</dbReference>
<feature type="region of interest" description="Disordered" evidence="1">
    <location>
        <begin position="487"/>
        <end position="506"/>
    </location>
</feature>
<feature type="region of interest" description="Disordered" evidence="1">
    <location>
        <begin position="1"/>
        <end position="176"/>
    </location>
</feature>
<comment type="caution">
    <text evidence="4">The sequence shown here is derived from an EMBL/GenBank/DDBJ whole genome shotgun (WGS) entry which is preliminary data.</text>
</comment>
<feature type="transmembrane region" description="Helical" evidence="2">
    <location>
        <begin position="402"/>
        <end position="421"/>
    </location>
</feature>
<gene>
    <name evidence="4" type="ORF">CAC42_3265</name>
</gene>
<dbReference type="OrthoDB" id="5961at2759"/>
<reference evidence="4 5" key="1">
    <citation type="submission" date="2017-06" db="EMBL/GenBank/DDBJ databases">
        <title>Draft genome sequence of a variant of Elsinoe murrayae.</title>
        <authorList>
            <person name="Cheng Q."/>
        </authorList>
    </citation>
    <scope>NUCLEOTIDE SEQUENCE [LARGE SCALE GENOMIC DNA]</scope>
    <source>
        <strain evidence="4 5">CQ-2017a</strain>
    </source>
</reference>
<feature type="compositionally biased region" description="Polar residues" evidence="1">
    <location>
        <begin position="153"/>
        <end position="167"/>
    </location>
</feature>
<feature type="region of interest" description="Disordered" evidence="1">
    <location>
        <begin position="191"/>
        <end position="210"/>
    </location>
</feature>
<sequence length="506" mass="56056">MDFRSNAGPMDFEYQNGTGPIDGRSPFAQVSGNHQRSFANMAQDSPSKKRGLVSAFGSPTKTTAPSLRPASSQQHSYSQPANPPSPGKSFGSSSYFRNSLFSTPRKLEPEIASSGGETPKSPEQSSLLDSDATPDNSMNFRGVAARFDAATTPALSPTKASNKQLTNVVERDTKDKRRDSWLWRAASFMTTSPSAPHASGKGEVVRGKPHEDKIVKKVQKKRRGEMVRQFVRLRNPSVSESEESRPPSPSKSKRKWARSKRDSPPPEEIKKGGGVAGFFKFLTEHPTLPQILSWYAQLTLNFFLVTGLIYLLYSFYATIKTDIDKKSTEAVSELLAEMAICARQYTDNRCAPETRVPAMETVCNNWEKCMKRDTRAVGRARISVHTWAEVFNAFVEPISWKAMIFSLFIIFGCIALSNLPFSMIRHRAEQAAANHHHYYGNVPPTPGRQFSNPDATQGYWTPHGANLGLEPAPSHGYGMIEGKESPKKGYGGIDGREGPVKRLQFR</sequence>
<dbReference type="SMART" id="SM01042">
    <property type="entry name" value="Brr6_like_C_C"/>
    <property type="match status" value="1"/>
</dbReference>
<evidence type="ECO:0000313" key="5">
    <source>
        <dbReference type="Proteomes" id="UP000243797"/>
    </source>
</evidence>
<dbReference type="Proteomes" id="UP000243797">
    <property type="component" value="Unassembled WGS sequence"/>
</dbReference>
<dbReference type="GO" id="GO:0006998">
    <property type="term" value="P:nuclear envelope organization"/>
    <property type="evidence" value="ECO:0007669"/>
    <property type="project" value="InterPro"/>
</dbReference>
<dbReference type="InParanoid" id="A0A2K1QFX3"/>
<dbReference type="EMBL" id="NKHZ01000094">
    <property type="protein sequence ID" value="PNS13772.1"/>
    <property type="molecule type" value="Genomic_DNA"/>
</dbReference>
<feature type="region of interest" description="Disordered" evidence="1">
    <location>
        <begin position="230"/>
        <end position="271"/>
    </location>
</feature>
<dbReference type="AlphaFoldDB" id="A0A2K1QFX3"/>
<feature type="compositionally biased region" description="Polar residues" evidence="1">
    <location>
        <begin position="121"/>
        <end position="139"/>
    </location>
</feature>
<keyword evidence="2" id="KW-0472">Membrane</keyword>
<protein>
    <submittedName>
        <fullName evidence="4">Nucleus export protein brr6</fullName>
    </submittedName>
</protein>
<evidence type="ECO:0000256" key="1">
    <source>
        <dbReference type="SAM" id="MobiDB-lite"/>
    </source>
</evidence>
<feature type="domain" description="Brl1/Brr6" evidence="3">
    <location>
        <begin position="292"/>
        <end position="425"/>
    </location>
</feature>
<dbReference type="PANTHER" id="PTHR28136">
    <property type="entry name" value="NUCLEUS EXPORT PROTEIN BRR6"/>
    <property type="match status" value="1"/>
</dbReference>
<accession>A0A2K1QFX3</accession>
<evidence type="ECO:0000259" key="3">
    <source>
        <dbReference type="SMART" id="SM01042"/>
    </source>
</evidence>
<name>A0A2K1QFX3_9PEZI</name>
<feature type="compositionally biased region" description="Polar residues" evidence="1">
    <location>
        <begin position="28"/>
        <end position="45"/>
    </location>
</feature>
<keyword evidence="2" id="KW-0812">Transmembrane</keyword>
<keyword evidence="5" id="KW-1185">Reference proteome</keyword>
<proteinExistence type="predicted"/>
<dbReference type="GO" id="GO:0055088">
    <property type="term" value="P:lipid homeostasis"/>
    <property type="evidence" value="ECO:0007669"/>
    <property type="project" value="InterPro"/>
</dbReference>
<dbReference type="InterPro" id="IPR018767">
    <property type="entry name" value="Brl1/Brr6_dom"/>
</dbReference>
<dbReference type="GO" id="GO:0031965">
    <property type="term" value="C:nuclear membrane"/>
    <property type="evidence" value="ECO:0007669"/>
    <property type="project" value="InterPro"/>
</dbReference>
<organism evidence="4 5">
    <name type="scientific">Sphaceloma murrayae</name>
    <dbReference type="NCBI Taxonomy" id="2082308"/>
    <lineage>
        <taxon>Eukaryota</taxon>
        <taxon>Fungi</taxon>
        <taxon>Dikarya</taxon>
        <taxon>Ascomycota</taxon>
        <taxon>Pezizomycotina</taxon>
        <taxon>Dothideomycetes</taxon>
        <taxon>Dothideomycetidae</taxon>
        <taxon>Myriangiales</taxon>
        <taxon>Elsinoaceae</taxon>
        <taxon>Sphaceloma</taxon>
    </lineage>
</organism>